<keyword evidence="3" id="KW-1185">Reference proteome</keyword>
<dbReference type="EMBL" id="AGNL01009740">
    <property type="protein sequence ID" value="EJK69676.1"/>
    <property type="molecule type" value="Genomic_DNA"/>
</dbReference>
<organism evidence="2 3">
    <name type="scientific">Thalassiosira oceanica</name>
    <name type="common">Marine diatom</name>
    <dbReference type="NCBI Taxonomy" id="159749"/>
    <lineage>
        <taxon>Eukaryota</taxon>
        <taxon>Sar</taxon>
        <taxon>Stramenopiles</taxon>
        <taxon>Ochrophyta</taxon>
        <taxon>Bacillariophyta</taxon>
        <taxon>Coscinodiscophyceae</taxon>
        <taxon>Thalassiosirophycidae</taxon>
        <taxon>Thalassiosirales</taxon>
        <taxon>Thalassiosiraceae</taxon>
        <taxon>Thalassiosira</taxon>
    </lineage>
</organism>
<feature type="region of interest" description="Disordered" evidence="1">
    <location>
        <begin position="1"/>
        <end position="41"/>
    </location>
</feature>
<dbReference type="AlphaFoldDB" id="K0T8M2"/>
<gene>
    <name evidence="2" type="ORF">THAOC_09041</name>
</gene>
<accession>K0T8M2</accession>
<reference evidence="2 3" key="1">
    <citation type="journal article" date="2012" name="Genome Biol.">
        <title>Genome and low-iron response of an oceanic diatom adapted to chronic iron limitation.</title>
        <authorList>
            <person name="Lommer M."/>
            <person name="Specht M."/>
            <person name="Roy A.S."/>
            <person name="Kraemer L."/>
            <person name="Andreson R."/>
            <person name="Gutowska M.A."/>
            <person name="Wolf J."/>
            <person name="Bergner S.V."/>
            <person name="Schilhabel M.B."/>
            <person name="Klostermeier U.C."/>
            <person name="Beiko R.G."/>
            <person name="Rosenstiel P."/>
            <person name="Hippler M."/>
            <person name="Laroche J."/>
        </authorList>
    </citation>
    <scope>NUCLEOTIDE SEQUENCE [LARGE SCALE GENOMIC DNA]</scope>
    <source>
        <strain evidence="2 3">CCMP1005</strain>
    </source>
</reference>
<proteinExistence type="predicted"/>
<evidence type="ECO:0000313" key="3">
    <source>
        <dbReference type="Proteomes" id="UP000266841"/>
    </source>
</evidence>
<evidence type="ECO:0000313" key="2">
    <source>
        <dbReference type="EMBL" id="EJK69676.1"/>
    </source>
</evidence>
<evidence type="ECO:0000256" key="1">
    <source>
        <dbReference type="SAM" id="MobiDB-lite"/>
    </source>
</evidence>
<protein>
    <submittedName>
        <fullName evidence="2">Uncharacterized protein</fullName>
    </submittedName>
</protein>
<dbReference type="Proteomes" id="UP000266841">
    <property type="component" value="Unassembled WGS sequence"/>
</dbReference>
<name>K0T8M2_THAOC</name>
<feature type="non-terminal residue" evidence="2">
    <location>
        <position position="1"/>
    </location>
</feature>
<comment type="caution">
    <text evidence="2">The sequence shown here is derived from an EMBL/GenBank/DDBJ whole genome shotgun (WGS) entry which is preliminary data.</text>
</comment>
<feature type="region of interest" description="Disordered" evidence="1">
    <location>
        <begin position="115"/>
        <end position="158"/>
    </location>
</feature>
<sequence length="158" mass="17101">RSARPPKREAAPGPPLERFRRAPNQDATPVEKPPAGAEYHWRRLPPLPSPCGSSAPPALGLRCPIIRWILSSHRLAGTPSCALSPVGAAEPPNRVRRSGPTLPCPPRINYPFALRPSAPVGAHASPRRGESGNHRRPTDSHRAVFARSRHTRNGWVGG</sequence>
<feature type="compositionally biased region" description="Basic and acidic residues" evidence="1">
    <location>
        <begin position="1"/>
        <end position="10"/>
    </location>
</feature>
<feature type="compositionally biased region" description="Basic and acidic residues" evidence="1">
    <location>
        <begin position="127"/>
        <end position="142"/>
    </location>
</feature>